<dbReference type="Gene3D" id="1.10.3130.10">
    <property type="entry name" value="serine acetyltransferase, domain 1"/>
    <property type="match status" value="1"/>
</dbReference>
<evidence type="ECO:0000256" key="3">
    <source>
        <dbReference type="ARBA" id="ARBA00022679"/>
    </source>
</evidence>
<evidence type="ECO:0000256" key="2">
    <source>
        <dbReference type="ARBA" id="ARBA00022605"/>
    </source>
</evidence>
<dbReference type="InterPro" id="IPR053376">
    <property type="entry name" value="Serine_acetyltransferase"/>
</dbReference>
<dbReference type="SUPFAM" id="SSF51161">
    <property type="entry name" value="Trimeric LpxA-like enzymes"/>
    <property type="match status" value="1"/>
</dbReference>
<dbReference type="Gene3D" id="2.160.10.10">
    <property type="entry name" value="Hexapeptide repeat proteins"/>
    <property type="match status" value="1"/>
</dbReference>
<dbReference type="InterPro" id="IPR045304">
    <property type="entry name" value="LbH_SAT"/>
</dbReference>
<dbReference type="Pfam" id="PF06426">
    <property type="entry name" value="SATase_N"/>
    <property type="match status" value="1"/>
</dbReference>
<proteinExistence type="predicted"/>
<evidence type="ECO:0000256" key="4">
    <source>
        <dbReference type="ARBA" id="ARBA00023315"/>
    </source>
</evidence>
<name>A0ABP9NXL6_9BACT</name>
<evidence type="ECO:0000259" key="5">
    <source>
        <dbReference type="Pfam" id="PF06426"/>
    </source>
</evidence>
<comment type="caution">
    <text evidence="6">The sequence shown here is derived from an EMBL/GenBank/DDBJ whole genome shotgun (WGS) entry which is preliminary data.</text>
</comment>
<accession>A0ABP9NXL6</accession>
<organism evidence="6 7">
    <name type="scientific">Prosthecobacter algae</name>
    <dbReference type="NCBI Taxonomy" id="1144682"/>
    <lineage>
        <taxon>Bacteria</taxon>
        <taxon>Pseudomonadati</taxon>
        <taxon>Verrucomicrobiota</taxon>
        <taxon>Verrucomicrobiia</taxon>
        <taxon>Verrucomicrobiales</taxon>
        <taxon>Verrucomicrobiaceae</taxon>
        <taxon>Prosthecobacter</taxon>
    </lineage>
</organism>
<dbReference type="EMBL" id="BAABIA010000002">
    <property type="protein sequence ID" value="GAA5136503.1"/>
    <property type="molecule type" value="Genomic_DNA"/>
</dbReference>
<evidence type="ECO:0000313" key="6">
    <source>
        <dbReference type="EMBL" id="GAA5136503.1"/>
    </source>
</evidence>
<keyword evidence="3" id="KW-0808">Transferase</keyword>
<protein>
    <recommendedName>
        <fullName evidence="1">Serine acetyltransferase</fullName>
    </recommendedName>
</protein>
<keyword evidence="4" id="KW-0012">Acyltransferase</keyword>
<dbReference type="InterPro" id="IPR011004">
    <property type="entry name" value="Trimer_LpxA-like_sf"/>
</dbReference>
<keyword evidence="2" id="KW-0028">Amino-acid biosynthesis</keyword>
<dbReference type="NCBIfam" id="NF041874">
    <property type="entry name" value="EPS_EpsC"/>
    <property type="match status" value="1"/>
</dbReference>
<dbReference type="InterPro" id="IPR042122">
    <property type="entry name" value="Ser_AcTrfase_N_sf"/>
</dbReference>
<reference evidence="7" key="1">
    <citation type="journal article" date="2019" name="Int. J. Syst. Evol. Microbiol.">
        <title>The Global Catalogue of Microorganisms (GCM) 10K type strain sequencing project: providing services to taxonomists for standard genome sequencing and annotation.</title>
        <authorList>
            <consortium name="The Broad Institute Genomics Platform"/>
            <consortium name="The Broad Institute Genome Sequencing Center for Infectious Disease"/>
            <person name="Wu L."/>
            <person name="Ma J."/>
        </authorList>
    </citation>
    <scope>NUCLEOTIDE SEQUENCE [LARGE SCALE GENOMIC DNA]</scope>
    <source>
        <strain evidence="7">JCM 18053</strain>
    </source>
</reference>
<dbReference type="Proteomes" id="UP001499852">
    <property type="component" value="Unassembled WGS sequence"/>
</dbReference>
<dbReference type="InterPro" id="IPR010493">
    <property type="entry name" value="Ser_AcTrfase_N"/>
</dbReference>
<feature type="domain" description="Serine acetyltransferase N-terminal" evidence="5">
    <location>
        <begin position="95"/>
        <end position="146"/>
    </location>
</feature>
<keyword evidence="7" id="KW-1185">Reference proteome</keyword>
<evidence type="ECO:0000313" key="7">
    <source>
        <dbReference type="Proteomes" id="UP001499852"/>
    </source>
</evidence>
<dbReference type="PANTHER" id="PTHR42811">
    <property type="entry name" value="SERINE ACETYLTRANSFERASE"/>
    <property type="match status" value="1"/>
</dbReference>
<gene>
    <name evidence="6" type="ORF">GCM10023213_11650</name>
</gene>
<dbReference type="CDD" id="cd03354">
    <property type="entry name" value="LbH_SAT"/>
    <property type="match status" value="1"/>
</dbReference>
<evidence type="ECO:0000256" key="1">
    <source>
        <dbReference type="ARBA" id="ARBA00018522"/>
    </source>
</evidence>
<sequence>MDCRQEEIVQSLMTSYKEVGGINHVDCGALPSKQAIATLCEDLLQVLFPGFYSQDAVSSHDLELMTHELVASTRERLRTEIRRSLRLRDQTGNHHEEAMKLVCDFMVKLPEVRRLLQTDVQAAYEGDPAARSYEEIILAYPGLEAIAIQRTAHQLYSMGVPLIPRMMTEWAHGRTGIDIHPGAQIGSHFFIDHGTGVVIGETCSIGTRVKLYQGVGLVARSLAQGQALAGKKRHPTIGDNVTIYAGATIVGGDTVVGARSTIGANVFLMESVAEDMIYALGDQEHRIRDRKNTPLTKVPKTADSDKA</sequence>